<feature type="domain" description="FAD/NAD(P)-binding" evidence="4">
    <location>
        <begin position="107"/>
        <end position="419"/>
    </location>
</feature>
<gene>
    <name evidence="5" type="ORF">FMA36_09085</name>
</gene>
<dbReference type="Gene3D" id="3.50.50.60">
    <property type="entry name" value="FAD/NAD(P)-binding domain"/>
    <property type="match status" value="3"/>
</dbReference>
<dbReference type="InterPro" id="IPR042204">
    <property type="entry name" value="2Fe-2S-bd_N"/>
</dbReference>
<organism evidence="5 6">
    <name type="scientific">Komagataeibacter xylinus</name>
    <name type="common">Gluconacetobacter xylinus</name>
    <dbReference type="NCBI Taxonomy" id="28448"/>
    <lineage>
        <taxon>Bacteria</taxon>
        <taxon>Pseudomonadati</taxon>
        <taxon>Pseudomonadota</taxon>
        <taxon>Alphaproteobacteria</taxon>
        <taxon>Acetobacterales</taxon>
        <taxon>Acetobacteraceae</taxon>
        <taxon>Komagataeibacter</taxon>
    </lineage>
</organism>
<dbReference type="InterPro" id="IPR006076">
    <property type="entry name" value="FAD-dep_OxRdtase"/>
</dbReference>
<evidence type="ECO:0000313" key="6">
    <source>
        <dbReference type="Proteomes" id="UP000464674"/>
    </source>
</evidence>
<proteinExistence type="predicted"/>
<dbReference type="Pfam" id="PF01266">
    <property type="entry name" value="DAO"/>
    <property type="match status" value="1"/>
</dbReference>
<accession>A0A857FN35</accession>
<dbReference type="SUPFAM" id="SSF51905">
    <property type="entry name" value="FAD/NAD(P)-binding domain"/>
    <property type="match status" value="2"/>
</dbReference>
<dbReference type="OrthoDB" id="9801699at2"/>
<dbReference type="Proteomes" id="UP000464674">
    <property type="component" value="Chromosome"/>
</dbReference>
<sequence length="957" mass="101611">MSKQISFLFEGQTVTARTGQSVTAALLQHGKMTHRITTDGTPRGPLCGIGACNECLLQIDGRIAQRGCMTTVTQGMDVRRLPARPDLTQAAPLAACPDEPILTTTCDVLVIGAGPAGIAAATALAQGDVRVIVTDERHMAGGQFFKQDGLGSAPCDEQQRRGQQALAAMQEAGAQCWTDTLIWGAFREKDGLVIGALRNGEALYIRPRFVVIATGAQERPAPIPGWTLPGVITTGACQTLMRANDALPGQNILITGNGPLNLQVAREILRRGGHVAALVEAAAAPFRRPAEATRLATLNPRLALTGLSQITALRRNRVPVLWSHRLVRIEGQDRVEAAIVVDARGNETRIATDTVCIGDGFVPANELPRLLGCIHDFRAIPMPHLTVRRDGNGATSQADTFVIGEAGGFGGADIAWGQGHLSAQAILRLMGRPVASATPWARKTTRARAFQKALWQLYAAPPPPSPATLPDDQIICRCENITLGTLRARIEQDGITDPATLKRATRCGMGRCQGRFCSASVASLTGHITTEKECVAPQMPVRPVPLAALAREKPEWKGHRRTVLPTDRPAAIRATPAQTADAVVVGAGVVGAFTALFLAQSGLRVTLLDRGHPGAMASGGNAGSLHAQLLSFDYGAPTQGLSPAARTMPLQKASIALWESLRDSFDRDIEMKRTGGLMIAQSEADLERMRQKVAVEQSIGVNCSLVGADELRRLEPALTPQCLGGAWCPDEGKINPLSATLAVLSAARRHGVQIVPMADVRAITRTGDGYTVGTTAGTWSTGTVVNAAGSFAARIGQLLGLDVPVHGAPLQMIVTEPVAPMLHNLIAHASRHLTVKQAVNGSILIGGGWTAGLDPVHAHPRPQRDSLEGNLWVARSLLPGLDRLHIIRSWAAMNIDIDGAPILGEHPDCPNFYNAVTANGYTLAPMMGRITADLIVNRSTPTDISPFTMARFADRTP</sequence>
<evidence type="ECO:0000259" key="4">
    <source>
        <dbReference type="Pfam" id="PF07992"/>
    </source>
</evidence>
<dbReference type="PANTHER" id="PTHR42949">
    <property type="entry name" value="ANAEROBIC GLYCEROL-3-PHOSPHATE DEHYDROGENASE SUBUNIT B"/>
    <property type="match status" value="1"/>
</dbReference>
<evidence type="ECO:0000313" key="5">
    <source>
        <dbReference type="EMBL" id="QHC35616.1"/>
    </source>
</evidence>
<dbReference type="InterPro" id="IPR041854">
    <property type="entry name" value="BFD-like_2Fe2S-bd_dom_sf"/>
</dbReference>
<keyword evidence="1" id="KW-0560">Oxidoreductase</keyword>
<evidence type="ECO:0000259" key="2">
    <source>
        <dbReference type="Pfam" id="PF01266"/>
    </source>
</evidence>
<dbReference type="Pfam" id="PF07992">
    <property type="entry name" value="Pyr_redox_2"/>
    <property type="match status" value="1"/>
</dbReference>
<dbReference type="InterPro" id="IPR007419">
    <property type="entry name" value="BFD-like_2Fe2S-bd_dom"/>
</dbReference>
<dbReference type="Gene3D" id="3.30.9.10">
    <property type="entry name" value="D-Amino Acid Oxidase, subunit A, domain 2"/>
    <property type="match status" value="1"/>
</dbReference>
<dbReference type="PANTHER" id="PTHR42949:SF3">
    <property type="entry name" value="ANAEROBIC GLYCEROL-3-PHOSPHATE DEHYDROGENASE SUBUNIT B"/>
    <property type="match status" value="1"/>
</dbReference>
<dbReference type="AlphaFoldDB" id="A0A857FN35"/>
<dbReference type="InterPro" id="IPR036188">
    <property type="entry name" value="FAD/NAD-bd_sf"/>
</dbReference>
<evidence type="ECO:0000259" key="3">
    <source>
        <dbReference type="Pfam" id="PF04324"/>
    </source>
</evidence>
<protein>
    <submittedName>
        <fullName evidence="5">FAD-dependent oxidoreductase</fullName>
    </submittedName>
</protein>
<dbReference type="GO" id="GO:0051536">
    <property type="term" value="F:iron-sulfur cluster binding"/>
    <property type="evidence" value="ECO:0007669"/>
    <property type="project" value="InterPro"/>
</dbReference>
<dbReference type="CDD" id="cd19946">
    <property type="entry name" value="GlpA-like_Fer2_BFD-like"/>
    <property type="match status" value="1"/>
</dbReference>
<dbReference type="Gene3D" id="1.10.10.1100">
    <property type="entry name" value="BFD-like [2Fe-2S]-binding domain"/>
    <property type="match status" value="1"/>
</dbReference>
<dbReference type="InterPro" id="IPR036010">
    <property type="entry name" value="2Fe-2S_ferredoxin-like_sf"/>
</dbReference>
<dbReference type="EMBL" id="CP041348">
    <property type="protein sequence ID" value="QHC35616.1"/>
    <property type="molecule type" value="Genomic_DNA"/>
</dbReference>
<dbReference type="Gene3D" id="3.10.20.440">
    <property type="entry name" value="2Fe-2S iron-sulphur cluster binding domain, sarcosine oxidase, alpha subunit, N-terminal domain"/>
    <property type="match status" value="1"/>
</dbReference>
<dbReference type="SUPFAM" id="SSF54292">
    <property type="entry name" value="2Fe-2S ferredoxin-like"/>
    <property type="match status" value="1"/>
</dbReference>
<feature type="domain" description="FAD dependent oxidoreductase" evidence="2">
    <location>
        <begin position="581"/>
        <end position="934"/>
    </location>
</feature>
<reference evidence="5 6" key="1">
    <citation type="journal article" date="2020" name="Carbohydr. Polym.">
        <title>Characterization and optimization of production of bacterial cellulose from strain CGMCC 17276 based on whole-genome analysis.</title>
        <authorList>
            <person name="Lu T."/>
            <person name="Gao H."/>
            <person name="Liao B."/>
            <person name="Wu J."/>
            <person name="Zhang W."/>
            <person name="Huang J."/>
            <person name="Liu M."/>
            <person name="Huang J."/>
            <person name="Chang Z."/>
            <person name="Jin M."/>
            <person name="Yi Z."/>
            <person name="Jiang D."/>
        </authorList>
    </citation>
    <scope>NUCLEOTIDE SEQUENCE [LARGE SCALE GENOMIC DNA]</scope>
    <source>
        <strain evidence="5 6">CGMCC 17276</strain>
    </source>
</reference>
<dbReference type="RefSeq" id="WP_159262065.1">
    <property type="nucleotide sequence ID" value="NZ_CP041348.1"/>
</dbReference>
<dbReference type="InterPro" id="IPR051691">
    <property type="entry name" value="Metab_Enz_Cyan_OpOx_G3PDH"/>
</dbReference>
<name>A0A857FN35_KOMXY</name>
<dbReference type="PRINTS" id="PR00368">
    <property type="entry name" value="FADPNR"/>
</dbReference>
<dbReference type="GO" id="GO:0016491">
    <property type="term" value="F:oxidoreductase activity"/>
    <property type="evidence" value="ECO:0007669"/>
    <property type="project" value="UniProtKB-KW"/>
</dbReference>
<evidence type="ECO:0000256" key="1">
    <source>
        <dbReference type="ARBA" id="ARBA00023002"/>
    </source>
</evidence>
<feature type="domain" description="BFD-like [2Fe-2S]-binding" evidence="3">
    <location>
        <begin position="474"/>
        <end position="523"/>
    </location>
</feature>
<dbReference type="PRINTS" id="PR00469">
    <property type="entry name" value="PNDRDTASEII"/>
</dbReference>
<dbReference type="Pfam" id="PF13510">
    <property type="entry name" value="Fer2_4"/>
    <property type="match status" value="1"/>
</dbReference>
<dbReference type="Pfam" id="PF04324">
    <property type="entry name" value="Fer2_BFD"/>
    <property type="match status" value="1"/>
</dbReference>
<dbReference type="InterPro" id="IPR023753">
    <property type="entry name" value="FAD/NAD-binding_dom"/>
</dbReference>